<feature type="region of interest" description="Disordered" evidence="4">
    <location>
        <begin position="50"/>
        <end position="70"/>
    </location>
</feature>
<feature type="region of interest" description="Leucine repeat II (LRII)" evidence="3">
    <location>
        <begin position="496"/>
        <end position="528"/>
    </location>
</feature>
<dbReference type="Pfam" id="PF03514">
    <property type="entry name" value="GRAS"/>
    <property type="match status" value="1"/>
</dbReference>
<dbReference type="PANTHER" id="PTHR31636">
    <property type="entry name" value="OSJNBA0084A10.13 PROTEIN-RELATED"/>
    <property type="match status" value="1"/>
</dbReference>
<evidence type="ECO:0000256" key="4">
    <source>
        <dbReference type="SAM" id="MobiDB-lite"/>
    </source>
</evidence>
<feature type="region of interest" description="Disordered" evidence="4">
    <location>
        <begin position="1"/>
        <end position="28"/>
    </location>
</feature>
<dbReference type="Proteomes" id="UP001558713">
    <property type="component" value="Unassembled WGS sequence"/>
</dbReference>
<evidence type="ECO:0000313" key="5">
    <source>
        <dbReference type="EMBL" id="KAL1209947.1"/>
    </source>
</evidence>
<sequence length="714" mass="80821">MITEPSLTGISGSVNRTRLPDQSSSASHSFTPVTLFDGFNYNLSDHRNTVATAPPENSVFTRDEEEEDPADEFDFSDAVLGYINQMLMEEDMEDKVCMLQESLDLEAAERSLYEAIGKKYPPSPEPNLAFSKRNGENLDHVVPGNGGDRIGFGDGEIRPLSGFTLDFRNPSSVLSVPQASYSSFNGLIRVSGDGIEESSKKTDSNRESHQSVWLFKRGIEEANRFLPEQNELVVNFRDENCKNKARRNSIRDEICVEEEERSGKLPAVFAEDILRSDVVDKFLVHVRGGDSMKEFDALREVLKKGVEKKKASELQGGKRRARGRGRGRGGQNGKREVVDLRSLLIHCAQAVAADDRRCAGQLLKQIRLHSTPFGDGNQRLAHCFANGLEARLAGTGSQIYKGIVSKPRSAAAVLKAHQLFLACCPFRKLSYFITNKTIRDLVGTSQRVHVIDFGILYGFQWPTLIHRFSMYGSPKVRITGIEFPQPGFRPAQRVEETGQRLAEYAKHFGVPFEYKAIAKKWDAIQLEDLDIDKDEIIVVNCLYRAENLHDESVKVESCRDTVLNLIGKINPDLFVFGIVNGAYNAPFFVTRFREALFHFSSIFDMLETIVPREDEERMFLEMEVFGREALNVIACEGWERVERPETYKQWHVRAMRSGLVQVPFDPSIMKTALHKVHTFYHKDFVIDQDNRWLLQGWKGRTVMALSVWKSESKA</sequence>
<accession>A0ABD1ATM7</accession>
<comment type="caution">
    <text evidence="3">Lacks conserved residue(s) required for the propagation of feature annotation.</text>
</comment>
<dbReference type="AlphaFoldDB" id="A0ABD1ATM7"/>
<feature type="region of interest" description="Disordered" evidence="4">
    <location>
        <begin position="309"/>
        <end position="333"/>
    </location>
</feature>
<evidence type="ECO:0000256" key="3">
    <source>
        <dbReference type="PROSITE-ProRule" id="PRU01191"/>
    </source>
</evidence>
<feature type="compositionally biased region" description="Basic residues" evidence="4">
    <location>
        <begin position="317"/>
        <end position="327"/>
    </location>
</feature>
<evidence type="ECO:0000313" key="6">
    <source>
        <dbReference type="Proteomes" id="UP001558713"/>
    </source>
</evidence>
<proteinExistence type="inferred from homology"/>
<feature type="region of interest" description="SAW" evidence="3">
    <location>
        <begin position="634"/>
        <end position="709"/>
    </location>
</feature>
<reference evidence="5 6" key="1">
    <citation type="submission" date="2024-04" db="EMBL/GenBank/DDBJ databases">
        <title>Genome assembly C_amara_ONT_v2.</title>
        <authorList>
            <person name="Yant L."/>
            <person name="Moore C."/>
            <person name="Slenker M."/>
        </authorList>
    </citation>
    <scope>NUCLEOTIDE SEQUENCE [LARGE SCALE GENOMIC DNA]</scope>
    <source>
        <tissue evidence="5">Leaf</tissue>
    </source>
</reference>
<comment type="similarity">
    <text evidence="3">Belongs to the GRAS family.</text>
</comment>
<evidence type="ECO:0000256" key="1">
    <source>
        <dbReference type="ARBA" id="ARBA00023015"/>
    </source>
</evidence>
<evidence type="ECO:0000256" key="2">
    <source>
        <dbReference type="ARBA" id="ARBA00023163"/>
    </source>
</evidence>
<feature type="region of interest" description="Leucine repeat I (LRI)" evidence="3">
    <location>
        <begin position="338"/>
        <end position="398"/>
    </location>
</feature>
<dbReference type="EMBL" id="JBANAX010000402">
    <property type="protein sequence ID" value="KAL1209947.1"/>
    <property type="molecule type" value="Genomic_DNA"/>
</dbReference>
<feature type="short sequence motif" description="VHIID" evidence="3">
    <location>
        <begin position="448"/>
        <end position="452"/>
    </location>
</feature>
<keyword evidence="2" id="KW-0804">Transcription</keyword>
<keyword evidence="6" id="KW-1185">Reference proteome</keyword>
<dbReference type="PROSITE" id="PS50985">
    <property type="entry name" value="GRAS"/>
    <property type="match status" value="1"/>
</dbReference>
<protein>
    <submittedName>
        <fullName evidence="5">Scarecrow-like protein 9</fullName>
    </submittedName>
</protein>
<dbReference type="InterPro" id="IPR005202">
    <property type="entry name" value="TF_GRAS"/>
</dbReference>
<name>A0ABD1ATM7_CARAN</name>
<organism evidence="5 6">
    <name type="scientific">Cardamine amara subsp. amara</name>
    <dbReference type="NCBI Taxonomy" id="228776"/>
    <lineage>
        <taxon>Eukaryota</taxon>
        <taxon>Viridiplantae</taxon>
        <taxon>Streptophyta</taxon>
        <taxon>Embryophyta</taxon>
        <taxon>Tracheophyta</taxon>
        <taxon>Spermatophyta</taxon>
        <taxon>Magnoliopsida</taxon>
        <taxon>eudicotyledons</taxon>
        <taxon>Gunneridae</taxon>
        <taxon>Pentapetalae</taxon>
        <taxon>rosids</taxon>
        <taxon>malvids</taxon>
        <taxon>Brassicales</taxon>
        <taxon>Brassicaceae</taxon>
        <taxon>Cardamineae</taxon>
        <taxon>Cardamine</taxon>
    </lineage>
</organism>
<gene>
    <name evidence="5" type="ORF">V5N11_020512</name>
</gene>
<comment type="caution">
    <text evidence="5">The sequence shown here is derived from an EMBL/GenBank/DDBJ whole genome shotgun (WGS) entry which is preliminary data.</text>
</comment>
<keyword evidence="1" id="KW-0805">Transcription regulation</keyword>